<feature type="transmembrane region" description="Helical" evidence="1">
    <location>
        <begin position="56"/>
        <end position="76"/>
    </location>
</feature>
<evidence type="ECO:0000313" key="2">
    <source>
        <dbReference type="EMBL" id="GGE32619.1"/>
    </source>
</evidence>
<feature type="transmembrane region" description="Helical" evidence="1">
    <location>
        <begin position="24"/>
        <end position="44"/>
    </location>
</feature>
<name>A0A8J2VMF2_9BACL</name>
<proteinExistence type="predicted"/>
<protein>
    <submittedName>
        <fullName evidence="2">dGTP triphosphohydrolase</fullName>
    </submittedName>
</protein>
<dbReference type="InterPro" id="IPR029787">
    <property type="entry name" value="Nucleotide_cyclase"/>
</dbReference>
<evidence type="ECO:0000256" key="1">
    <source>
        <dbReference type="SAM" id="Phobius"/>
    </source>
</evidence>
<dbReference type="Gene3D" id="3.30.70.270">
    <property type="match status" value="1"/>
</dbReference>
<reference evidence="2" key="2">
    <citation type="submission" date="2020-09" db="EMBL/GenBank/DDBJ databases">
        <authorList>
            <person name="Sun Q."/>
            <person name="Zhou Y."/>
        </authorList>
    </citation>
    <scope>NUCLEOTIDE SEQUENCE</scope>
    <source>
        <strain evidence="2">CGMCC 1.15371</strain>
    </source>
</reference>
<dbReference type="EMBL" id="BMIR01000003">
    <property type="protein sequence ID" value="GGE32619.1"/>
    <property type="molecule type" value="Genomic_DNA"/>
</dbReference>
<keyword evidence="1" id="KW-1133">Transmembrane helix</keyword>
<dbReference type="InterPro" id="IPR043128">
    <property type="entry name" value="Rev_trsase/Diguanyl_cyclase"/>
</dbReference>
<dbReference type="Proteomes" id="UP000628775">
    <property type="component" value="Unassembled WGS sequence"/>
</dbReference>
<keyword evidence="1" id="KW-0472">Membrane</keyword>
<gene>
    <name evidence="2" type="ORF">GCM10011391_09090</name>
</gene>
<dbReference type="SUPFAM" id="SSF55073">
    <property type="entry name" value="Nucleotide cyclase"/>
    <property type="match status" value="1"/>
</dbReference>
<reference evidence="2" key="1">
    <citation type="journal article" date="2014" name="Int. J. Syst. Evol. Microbiol.">
        <title>Complete genome sequence of Corynebacterium casei LMG S-19264T (=DSM 44701T), isolated from a smear-ripened cheese.</title>
        <authorList>
            <consortium name="US DOE Joint Genome Institute (JGI-PGF)"/>
            <person name="Walter F."/>
            <person name="Albersmeier A."/>
            <person name="Kalinowski J."/>
            <person name="Ruckert C."/>
        </authorList>
    </citation>
    <scope>NUCLEOTIDE SEQUENCE</scope>
    <source>
        <strain evidence="2">CGMCC 1.15371</strain>
    </source>
</reference>
<sequence>MYVDIVIVVTAIIIMNVLSPSKNFIISLSIVLALGFFLLFYCFFTRASLAVQMTLMIEHILLTASLILMWLIFALIKRLLKDIEDLRRRVIELEKFDGASALLTQSEFMNRVSLITTGTKRRGETNFYLKFRVHVRENTIDAMHYIFAEALLHSVRHQFDLVTRLSNDHYLVFLQNTNEQGAHTVVDRLFHTLRHQLNLLDIPVTYEMYHEDAIDRLDDLSLKELLPI</sequence>
<keyword evidence="1" id="KW-0812">Transmembrane</keyword>
<dbReference type="AlphaFoldDB" id="A0A8J2VMF2"/>
<accession>A0A8J2VMF2</accession>
<comment type="caution">
    <text evidence="2">The sequence shown here is derived from an EMBL/GenBank/DDBJ whole genome shotgun (WGS) entry which is preliminary data.</text>
</comment>
<keyword evidence="3" id="KW-1185">Reference proteome</keyword>
<organism evidence="2 3">
    <name type="scientific">Pullulanibacillus camelliae</name>
    <dbReference type="NCBI Taxonomy" id="1707096"/>
    <lineage>
        <taxon>Bacteria</taxon>
        <taxon>Bacillati</taxon>
        <taxon>Bacillota</taxon>
        <taxon>Bacilli</taxon>
        <taxon>Bacillales</taxon>
        <taxon>Sporolactobacillaceae</taxon>
        <taxon>Pullulanibacillus</taxon>
    </lineage>
</organism>
<evidence type="ECO:0000313" key="3">
    <source>
        <dbReference type="Proteomes" id="UP000628775"/>
    </source>
</evidence>